<dbReference type="Proteomes" id="UP001314263">
    <property type="component" value="Unassembled WGS sequence"/>
</dbReference>
<reference evidence="1 2" key="1">
    <citation type="submission" date="2023-10" db="EMBL/GenBank/DDBJ databases">
        <authorList>
            <person name="Maclean D."/>
            <person name="Macfadyen A."/>
        </authorList>
    </citation>
    <scope>NUCLEOTIDE SEQUENCE [LARGE SCALE GENOMIC DNA]</scope>
</reference>
<name>A0AAV1IFQ8_9CHLO</name>
<comment type="caution">
    <text evidence="1">The sequence shown here is derived from an EMBL/GenBank/DDBJ whole genome shotgun (WGS) entry which is preliminary data.</text>
</comment>
<dbReference type="AlphaFoldDB" id="A0AAV1IFQ8"/>
<gene>
    <name evidence="1" type="ORF">CVIRNUC_009381</name>
</gene>
<protein>
    <submittedName>
        <fullName evidence="1">Uncharacterized protein</fullName>
    </submittedName>
</protein>
<evidence type="ECO:0000313" key="2">
    <source>
        <dbReference type="Proteomes" id="UP001314263"/>
    </source>
</evidence>
<organism evidence="1 2">
    <name type="scientific">Coccomyxa viridis</name>
    <dbReference type="NCBI Taxonomy" id="1274662"/>
    <lineage>
        <taxon>Eukaryota</taxon>
        <taxon>Viridiplantae</taxon>
        <taxon>Chlorophyta</taxon>
        <taxon>core chlorophytes</taxon>
        <taxon>Trebouxiophyceae</taxon>
        <taxon>Trebouxiophyceae incertae sedis</taxon>
        <taxon>Coccomyxaceae</taxon>
        <taxon>Coccomyxa</taxon>
    </lineage>
</organism>
<keyword evidence="2" id="KW-1185">Reference proteome</keyword>
<evidence type="ECO:0000313" key="1">
    <source>
        <dbReference type="EMBL" id="CAK0786168.1"/>
    </source>
</evidence>
<dbReference type="EMBL" id="CAUYUE010000014">
    <property type="protein sequence ID" value="CAK0786168.1"/>
    <property type="molecule type" value="Genomic_DNA"/>
</dbReference>
<sequence length="187" mass="20275">MRWRSQLARLGPFHGKTSWPGHLAYTCPAHSSEYHRAVIAFGQLSQNFPPKREPVRVSRTYSKLAAEARRLPQPPSSQALSAVHSFNTGSEQAHKMAGKALFLVAIVAMACAASAAQDMTTTQLLENEGRKLAQWWPWGGGGGGGYNNGYDNGYNNGGSNNNNNNNNNNNGRRLLEKLVPADQAIAA</sequence>
<accession>A0AAV1IFQ8</accession>
<proteinExistence type="predicted"/>